<sequence length="482" mass="52845">MTIYALLVLLSTARVFSGVQAIHANNETQADRVSSTGVGIATGSNNARLGIPVRMDVLKRLEIPGDPTNPVSVPVIRRIQVGPRNPAVEDFRSPGGLTLTDTRLDNQRLGRNPNSMSRFPIPIQDGRGPLRPDLVQHGGDSSFLEGRRVSGAGSDVPGQRGNISPNPSVHRELTGEGGFAERHVPFREQTVSVPNDGFVRIRSLSEFEHHESPSSGIGQPIGFQREHSGSSGQTHVDLPGEHGNESPFPVVHRASEERGKVHVDLPGQHGNNSPHPVLHRESDGQSDGRPSQRSTDVHADMPGQHLNLSPYPVVHRDTSGRILNVPLQTDTDLQVDLPRRLGNLAPNPGVHRERSAAGALSGSPSGFSRLPTQTGERSTQSFHGRSVDTSRQFLGDFGMGDRFFGPQMFDRVERFPTMPRRIPMGLFSPGFVDRIPLPPPFLRFDRPFGFFRREFMPGGHFHHGELMGPMFMGPFHPFRGFP</sequence>
<dbReference type="AlphaFoldDB" id="A0A9D4K179"/>
<reference evidence="3" key="1">
    <citation type="journal article" date="2019" name="bioRxiv">
        <title>The Genome of the Zebra Mussel, Dreissena polymorpha: A Resource for Invasive Species Research.</title>
        <authorList>
            <person name="McCartney M.A."/>
            <person name="Auch B."/>
            <person name="Kono T."/>
            <person name="Mallez S."/>
            <person name="Zhang Y."/>
            <person name="Obille A."/>
            <person name="Becker A."/>
            <person name="Abrahante J.E."/>
            <person name="Garbe J."/>
            <person name="Badalamenti J.P."/>
            <person name="Herman A."/>
            <person name="Mangelson H."/>
            <person name="Liachko I."/>
            <person name="Sullivan S."/>
            <person name="Sone E.D."/>
            <person name="Koren S."/>
            <person name="Silverstein K.A.T."/>
            <person name="Beckman K.B."/>
            <person name="Gohl D.M."/>
        </authorList>
    </citation>
    <scope>NUCLEOTIDE SEQUENCE</scope>
    <source>
        <strain evidence="3">Duluth1</strain>
        <tissue evidence="3">Whole animal</tissue>
    </source>
</reference>
<protein>
    <submittedName>
        <fullName evidence="3">Uncharacterized protein</fullName>
    </submittedName>
</protein>
<keyword evidence="2" id="KW-0732">Signal</keyword>
<feature type="compositionally biased region" description="Low complexity" evidence="1">
    <location>
        <begin position="356"/>
        <end position="368"/>
    </location>
</feature>
<evidence type="ECO:0000256" key="1">
    <source>
        <dbReference type="SAM" id="MobiDB-lite"/>
    </source>
</evidence>
<evidence type="ECO:0000313" key="4">
    <source>
        <dbReference type="Proteomes" id="UP000828390"/>
    </source>
</evidence>
<dbReference type="Proteomes" id="UP000828390">
    <property type="component" value="Unassembled WGS sequence"/>
</dbReference>
<comment type="caution">
    <text evidence="3">The sequence shown here is derived from an EMBL/GenBank/DDBJ whole genome shotgun (WGS) entry which is preliminary data.</text>
</comment>
<feature type="chain" id="PRO_5038833285" evidence="2">
    <location>
        <begin position="22"/>
        <end position="482"/>
    </location>
</feature>
<keyword evidence="4" id="KW-1185">Reference proteome</keyword>
<feature type="region of interest" description="Disordered" evidence="1">
    <location>
        <begin position="263"/>
        <end position="310"/>
    </location>
</feature>
<feature type="signal peptide" evidence="2">
    <location>
        <begin position="1"/>
        <end position="21"/>
    </location>
</feature>
<evidence type="ECO:0000256" key="2">
    <source>
        <dbReference type="SAM" id="SignalP"/>
    </source>
</evidence>
<feature type="compositionally biased region" description="Polar residues" evidence="1">
    <location>
        <begin position="370"/>
        <end position="383"/>
    </location>
</feature>
<name>A0A9D4K179_DREPO</name>
<dbReference type="EMBL" id="JAIWYP010000004">
    <property type="protein sequence ID" value="KAH3830689.1"/>
    <property type="molecule type" value="Genomic_DNA"/>
</dbReference>
<organism evidence="3 4">
    <name type="scientific">Dreissena polymorpha</name>
    <name type="common">Zebra mussel</name>
    <name type="synonym">Mytilus polymorpha</name>
    <dbReference type="NCBI Taxonomy" id="45954"/>
    <lineage>
        <taxon>Eukaryota</taxon>
        <taxon>Metazoa</taxon>
        <taxon>Spiralia</taxon>
        <taxon>Lophotrochozoa</taxon>
        <taxon>Mollusca</taxon>
        <taxon>Bivalvia</taxon>
        <taxon>Autobranchia</taxon>
        <taxon>Heteroconchia</taxon>
        <taxon>Euheterodonta</taxon>
        <taxon>Imparidentia</taxon>
        <taxon>Neoheterodontei</taxon>
        <taxon>Myida</taxon>
        <taxon>Dreissenoidea</taxon>
        <taxon>Dreissenidae</taxon>
        <taxon>Dreissena</taxon>
    </lineage>
</organism>
<feature type="region of interest" description="Disordered" evidence="1">
    <location>
        <begin position="344"/>
        <end position="383"/>
    </location>
</feature>
<feature type="region of interest" description="Disordered" evidence="1">
    <location>
        <begin position="86"/>
        <end position="127"/>
    </location>
</feature>
<evidence type="ECO:0000313" key="3">
    <source>
        <dbReference type="EMBL" id="KAH3830689.1"/>
    </source>
</evidence>
<reference evidence="3" key="2">
    <citation type="submission" date="2020-11" db="EMBL/GenBank/DDBJ databases">
        <authorList>
            <person name="McCartney M.A."/>
            <person name="Auch B."/>
            <person name="Kono T."/>
            <person name="Mallez S."/>
            <person name="Becker A."/>
            <person name="Gohl D.M."/>
            <person name="Silverstein K.A.T."/>
            <person name="Koren S."/>
            <person name="Bechman K.B."/>
            <person name="Herman A."/>
            <person name="Abrahante J.E."/>
            <person name="Garbe J."/>
        </authorList>
    </citation>
    <scope>NUCLEOTIDE SEQUENCE</scope>
    <source>
        <strain evidence="3">Duluth1</strain>
        <tissue evidence="3">Whole animal</tissue>
    </source>
</reference>
<feature type="region of interest" description="Disordered" evidence="1">
    <location>
        <begin position="148"/>
        <end position="173"/>
    </location>
</feature>
<feature type="region of interest" description="Disordered" evidence="1">
    <location>
        <begin position="207"/>
        <end position="249"/>
    </location>
</feature>
<proteinExistence type="predicted"/>
<gene>
    <name evidence="3" type="ORF">DPMN_103935</name>
</gene>
<accession>A0A9D4K179</accession>